<feature type="compositionally biased region" description="Basic and acidic residues" evidence="1">
    <location>
        <begin position="33"/>
        <end position="50"/>
    </location>
</feature>
<evidence type="ECO:0000256" key="1">
    <source>
        <dbReference type="SAM" id="MobiDB-lite"/>
    </source>
</evidence>
<organism evidence="2 3">
    <name type="scientific">Thalassiosira oceanica</name>
    <name type="common">Marine diatom</name>
    <dbReference type="NCBI Taxonomy" id="159749"/>
    <lineage>
        <taxon>Eukaryota</taxon>
        <taxon>Sar</taxon>
        <taxon>Stramenopiles</taxon>
        <taxon>Ochrophyta</taxon>
        <taxon>Bacillariophyta</taxon>
        <taxon>Coscinodiscophyceae</taxon>
        <taxon>Thalassiosirophycidae</taxon>
        <taxon>Thalassiosirales</taxon>
        <taxon>Thalassiosiraceae</taxon>
        <taxon>Thalassiosira</taxon>
    </lineage>
</organism>
<proteinExistence type="predicted"/>
<sequence>MRAYYQALQKSVVQINQPTPTRPRWAHHTGPTTDKRIASPDKRNQTSGRERRNRSRLVGMDLLGVVTGDGDGAAVSSFSLKCVFSEVAKLVTLAARDEDNYLRRKYPGFGAFRIYCMFVHESAKVFSFTVLKSGGDSSFYKTMMSDDATAKRSLQNALNSARQQLKNPKKRERIEREINEAWKSADSVGTGTLVAAAAPSAGLLCPTGHISSTAVPVVPAAALTAVFGHLTTVEQHHRHERQETLKEILKASNNAFKAANEASNNALEANINSQKIIADISKKAIDALSPQKSTD</sequence>
<evidence type="ECO:0000313" key="3">
    <source>
        <dbReference type="Proteomes" id="UP000266841"/>
    </source>
</evidence>
<feature type="region of interest" description="Disordered" evidence="1">
    <location>
        <begin position="16"/>
        <end position="53"/>
    </location>
</feature>
<dbReference type="EMBL" id="AGNL01048376">
    <property type="protein sequence ID" value="EJK45625.1"/>
    <property type="molecule type" value="Genomic_DNA"/>
</dbReference>
<dbReference type="AlphaFoldDB" id="K0R194"/>
<gene>
    <name evidence="2" type="ORF">THAOC_35753</name>
</gene>
<name>K0R194_THAOC</name>
<reference evidence="2 3" key="1">
    <citation type="journal article" date="2012" name="Genome Biol.">
        <title>Genome and low-iron response of an oceanic diatom adapted to chronic iron limitation.</title>
        <authorList>
            <person name="Lommer M."/>
            <person name="Specht M."/>
            <person name="Roy A.S."/>
            <person name="Kraemer L."/>
            <person name="Andreson R."/>
            <person name="Gutowska M.A."/>
            <person name="Wolf J."/>
            <person name="Bergner S.V."/>
            <person name="Schilhabel M.B."/>
            <person name="Klostermeier U.C."/>
            <person name="Beiko R.G."/>
            <person name="Rosenstiel P."/>
            <person name="Hippler M."/>
            <person name="Laroche J."/>
        </authorList>
    </citation>
    <scope>NUCLEOTIDE SEQUENCE [LARGE SCALE GENOMIC DNA]</scope>
    <source>
        <strain evidence="2 3">CCMP1005</strain>
    </source>
</reference>
<keyword evidence="3" id="KW-1185">Reference proteome</keyword>
<evidence type="ECO:0000313" key="2">
    <source>
        <dbReference type="EMBL" id="EJK45625.1"/>
    </source>
</evidence>
<comment type="caution">
    <text evidence="2">The sequence shown here is derived from an EMBL/GenBank/DDBJ whole genome shotgun (WGS) entry which is preliminary data.</text>
</comment>
<accession>K0R194</accession>
<protein>
    <submittedName>
        <fullName evidence="2">Uncharacterized protein</fullName>
    </submittedName>
</protein>
<dbReference type="Proteomes" id="UP000266841">
    <property type="component" value="Unassembled WGS sequence"/>
</dbReference>